<reference evidence="1" key="1">
    <citation type="submission" date="2021-06" db="EMBL/GenBank/DDBJ databases">
        <authorList>
            <person name="Kallberg Y."/>
            <person name="Tangrot J."/>
            <person name="Rosling A."/>
        </authorList>
    </citation>
    <scope>NUCLEOTIDE SEQUENCE</scope>
    <source>
        <strain evidence="1">IN212</strain>
    </source>
</reference>
<evidence type="ECO:0000313" key="1">
    <source>
        <dbReference type="EMBL" id="CAG8746295.1"/>
    </source>
</evidence>
<protein>
    <submittedName>
        <fullName evidence="1">7888_t:CDS:1</fullName>
    </submittedName>
</protein>
<dbReference type="InterPro" id="IPR045864">
    <property type="entry name" value="aa-tRNA-synth_II/BPL/LPL"/>
</dbReference>
<comment type="caution">
    <text evidence="1">The sequence shown here is derived from an EMBL/GenBank/DDBJ whole genome shotgun (WGS) entry which is preliminary data.</text>
</comment>
<dbReference type="Proteomes" id="UP000789396">
    <property type="component" value="Unassembled WGS sequence"/>
</dbReference>
<dbReference type="SUPFAM" id="SSF55681">
    <property type="entry name" value="Class II aaRS and biotin synthetases"/>
    <property type="match status" value="1"/>
</dbReference>
<organism evidence="1 2">
    <name type="scientific">Racocetra fulgida</name>
    <dbReference type="NCBI Taxonomy" id="60492"/>
    <lineage>
        <taxon>Eukaryota</taxon>
        <taxon>Fungi</taxon>
        <taxon>Fungi incertae sedis</taxon>
        <taxon>Mucoromycota</taxon>
        <taxon>Glomeromycotina</taxon>
        <taxon>Glomeromycetes</taxon>
        <taxon>Diversisporales</taxon>
        <taxon>Gigasporaceae</taxon>
        <taxon>Racocetra</taxon>
    </lineage>
</organism>
<dbReference type="Gene3D" id="3.30.930.10">
    <property type="entry name" value="Bira Bifunctional Protein, Domain 2"/>
    <property type="match status" value="1"/>
</dbReference>
<name>A0A9N9NPA1_9GLOM</name>
<accession>A0A9N9NPA1</accession>
<dbReference type="AlphaFoldDB" id="A0A9N9NPA1"/>
<evidence type="ECO:0000313" key="2">
    <source>
        <dbReference type="Proteomes" id="UP000789396"/>
    </source>
</evidence>
<dbReference type="OrthoDB" id="439710at2759"/>
<sequence length="75" mass="8262">MSRAKKSEFEHLINALGYGCPPHGGIASIREVMAFPKVASGADLSVSSPSELSKEKIKEYNIDVLEEKDREIIED</sequence>
<keyword evidence="2" id="KW-1185">Reference proteome</keyword>
<gene>
    <name evidence="1" type="ORF">RFULGI_LOCUS13259</name>
</gene>
<feature type="non-terminal residue" evidence="1">
    <location>
        <position position="75"/>
    </location>
</feature>
<dbReference type="EMBL" id="CAJVPZ010034241">
    <property type="protein sequence ID" value="CAG8746295.1"/>
    <property type="molecule type" value="Genomic_DNA"/>
</dbReference>
<proteinExistence type="predicted"/>